<evidence type="ECO:0000313" key="2">
    <source>
        <dbReference type="Proteomes" id="UP000015104"/>
    </source>
</evidence>
<keyword evidence="2" id="KW-1185">Reference proteome</keyword>
<protein>
    <submittedName>
        <fullName evidence="1">Uncharacterized protein</fullName>
    </submittedName>
</protein>
<reference evidence="2" key="1">
    <citation type="submission" date="2011-08" db="EMBL/GenBank/DDBJ databases">
        <authorList>
            <person name="Rombauts S."/>
        </authorList>
    </citation>
    <scope>NUCLEOTIDE SEQUENCE</scope>
    <source>
        <strain evidence="2">London</strain>
    </source>
</reference>
<dbReference type="EnsemblMetazoa" id="tetur16g00440.1">
    <property type="protein sequence ID" value="tetur16g00440.1"/>
    <property type="gene ID" value="tetur16g00440"/>
</dbReference>
<reference evidence="1" key="2">
    <citation type="submission" date="2015-06" db="UniProtKB">
        <authorList>
            <consortium name="EnsemblMetazoa"/>
        </authorList>
    </citation>
    <scope>IDENTIFICATION</scope>
</reference>
<organism evidence="1 2">
    <name type="scientific">Tetranychus urticae</name>
    <name type="common">Two-spotted spider mite</name>
    <dbReference type="NCBI Taxonomy" id="32264"/>
    <lineage>
        <taxon>Eukaryota</taxon>
        <taxon>Metazoa</taxon>
        <taxon>Ecdysozoa</taxon>
        <taxon>Arthropoda</taxon>
        <taxon>Chelicerata</taxon>
        <taxon>Arachnida</taxon>
        <taxon>Acari</taxon>
        <taxon>Acariformes</taxon>
        <taxon>Trombidiformes</taxon>
        <taxon>Prostigmata</taxon>
        <taxon>Eleutherengona</taxon>
        <taxon>Raphignathae</taxon>
        <taxon>Tetranychoidea</taxon>
        <taxon>Tetranychidae</taxon>
        <taxon>Tetranychus</taxon>
    </lineage>
</organism>
<dbReference type="AlphaFoldDB" id="T1KNC1"/>
<accession>T1KNC1</accession>
<dbReference type="HOGENOM" id="CLU_3413371_0_0_1"/>
<dbReference type="EMBL" id="CAEY01000275">
    <property type="status" value="NOT_ANNOTATED_CDS"/>
    <property type="molecule type" value="Genomic_DNA"/>
</dbReference>
<proteinExistence type="predicted"/>
<name>T1KNC1_TETUR</name>
<sequence length="28" mass="3281">MMNAKSEENTRHREMDIQTVVLSMKMLG</sequence>
<dbReference type="Proteomes" id="UP000015104">
    <property type="component" value="Unassembled WGS sequence"/>
</dbReference>
<evidence type="ECO:0000313" key="1">
    <source>
        <dbReference type="EnsemblMetazoa" id="tetur16g00440.1"/>
    </source>
</evidence>